<dbReference type="SUPFAM" id="SSF54909">
    <property type="entry name" value="Dimeric alpha+beta barrel"/>
    <property type="match status" value="1"/>
</dbReference>
<keyword evidence="1" id="KW-0805">Transcription regulation</keyword>
<dbReference type="PANTHER" id="PTHR30154">
    <property type="entry name" value="LEUCINE-RESPONSIVE REGULATORY PROTEIN"/>
    <property type="match status" value="1"/>
</dbReference>
<dbReference type="PROSITE" id="PS50956">
    <property type="entry name" value="HTH_ASNC_2"/>
    <property type="match status" value="1"/>
</dbReference>
<dbReference type="PANTHER" id="PTHR30154:SF34">
    <property type="entry name" value="TRANSCRIPTIONAL REGULATOR AZLB"/>
    <property type="match status" value="1"/>
</dbReference>
<name>A0A9D1D9T9_9FIRM</name>
<dbReference type="InterPro" id="IPR011008">
    <property type="entry name" value="Dimeric_a/b-barrel"/>
</dbReference>
<evidence type="ECO:0000313" key="5">
    <source>
        <dbReference type="EMBL" id="HIR14221.1"/>
    </source>
</evidence>
<proteinExistence type="predicted"/>
<reference evidence="5" key="1">
    <citation type="submission" date="2020-10" db="EMBL/GenBank/DDBJ databases">
        <authorList>
            <person name="Gilroy R."/>
        </authorList>
    </citation>
    <scope>NUCLEOTIDE SEQUENCE</scope>
    <source>
        <strain evidence="5">ChiSjej4B22-8148</strain>
    </source>
</reference>
<keyword evidence="3" id="KW-0804">Transcription</keyword>
<dbReference type="InterPro" id="IPR036388">
    <property type="entry name" value="WH-like_DNA-bd_sf"/>
</dbReference>
<dbReference type="GO" id="GO:0043565">
    <property type="term" value="F:sequence-specific DNA binding"/>
    <property type="evidence" value="ECO:0007669"/>
    <property type="project" value="InterPro"/>
</dbReference>
<dbReference type="EMBL" id="DVGK01000112">
    <property type="protein sequence ID" value="HIR14221.1"/>
    <property type="molecule type" value="Genomic_DNA"/>
</dbReference>
<dbReference type="GO" id="GO:0043200">
    <property type="term" value="P:response to amino acid"/>
    <property type="evidence" value="ECO:0007669"/>
    <property type="project" value="TreeGrafter"/>
</dbReference>
<evidence type="ECO:0000259" key="4">
    <source>
        <dbReference type="PROSITE" id="PS50956"/>
    </source>
</evidence>
<comment type="caution">
    <text evidence="5">The sequence shown here is derived from an EMBL/GenBank/DDBJ whole genome shotgun (WGS) entry which is preliminary data.</text>
</comment>
<dbReference type="GO" id="GO:0005829">
    <property type="term" value="C:cytosol"/>
    <property type="evidence" value="ECO:0007669"/>
    <property type="project" value="TreeGrafter"/>
</dbReference>
<evidence type="ECO:0000256" key="2">
    <source>
        <dbReference type="ARBA" id="ARBA00023125"/>
    </source>
</evidence>
<sequence>MDALDYRIVAALKKNARIKASDLAREIHLSVSSVIDRIHKLEASGIIRSYTVITDEVRLGNDLTALMEISLEHPRYSDSFVHYIQKHPNIVSCYYLTGEFDYMLKICCRSSKDLEEIHRSIKEQKGVGMTRTHYVLRTEKNIYSILPPFQEEES</sequence>
<dbReference type="InterPro" id="IPR000485">
    <property type="entry name" value="AsnC-type_HTH_dom"/>
</dbReference>
<dbReference type="Proteomes" id="UP000886757">
    <property type="component" value="Unassembled WGS sequence"/>
</dbReference>
<dbReference type="Pfam" id="PF01037">
    <property type="entry name" value="AsnC_trans_reg"/>
    <property type="match status" value="1"/>
</dbReference>
<dbReference type="Gene3D" id="3.30.70.920">
    <property type="match status" value="1"/>
</dbReference>
<evidence type="ECO:0000313" key="6">
    <source>
        <dbReference type="Proteomes" id="UP000886757"/>
    </source>
</evidence>
<dbReference type="InterPro" id="IPR019887">
    <property type="entry name" value="Tscrpt_reg_AsnC/Lrp_C"/>
</dbReference>
<dbReference type="InterPro" id="IPR019888">
    <property type="entry name" value="Tscrpt_reg_AsnC-like"/>
</dbReference>
<dbReference type="AlphaFoldDB" id="A0A9D1D9T9"/>
<evidence type="ECO:0000256" key="1">
    <source>
        <dbReference type="ARBA" id="ARBA00023015"/>
    </source>
</evidence>
<evidence type="ECO:0000256" key="3">
    <source>
        <dbReference type="ARBA" id="ARBA00023163"/>
    </source>
</evidence>
<dbReference type="SMART" id="SM00344">
    <property type="entry name" value="HTH_ASNC"/>
    <property type="match status" value="1"/>
</dbReference>
<dbReference type="SUPFAM" id="SSF46785">
    <property type="entry name" value="Winged helix' DNA-binding domain"/>
    <property type="match status" value="1"/>
</dbReference>
<dbReference type="Gene3D" id="1.10.10.10">
    <property type="entry name" value="Winged helix-like DNA-binding domain superfamily/Winged helix DNA-binding domain"/>
    <property type="match status" value="1"/>
</dbReference>
<dbReference type="PRINTS" id="PR00033">
    <property type="entry name" value="HTHASNC"/>
</dbReference>
<feature type="domain" description="HTH asnC-type" evidence="4">
    <location>
        <begin position="1"/>
        <end position="62"/>
    </location>
</feature>
<dbReference type="Pfam" id="PF13404">
    <property type="entry name" value="HTH_AsnC-type"/>
    <property type="match status" value="1"/>
</dbReference>
<accession>A0A9D1D9T9</accession>
<protein>
    <submittedName>
        <fullName evidence="5">Lrp/AsnC family transcriptional regulator</fullName>
    </submittedName>
</protein>
<keyword evidence="2" id="KW-0238">DNA-binding</keyword>
<gene>
    <name evidence="5" type="ORF">IAB31_09900</name>
</gene>
<reference evidence="5" key="2">
    <citation type="journal article" date="2021" name="PeerJ">
        <title>Extensive microbial diversity within the chicken gut microbiome revealed by metagenomics and culture.</title>
        <authorList>
            <person name="Gilroy R."/>
            <person name="Ravi A."/>
            <person name="Getino M."/>
            <person name="Pursley I."/>
            <person name="Horton D.L."/>
            <person name="Alikhan N.F."/>
            <person name="Baker D."/>
            <person name="Gharbi K."/>
            <person name="Hall N."/>
            <person name="Watson M."/>
            <person name="Adriaenssens E.M."/>
            <person name="Foster-Nyarko E."/>
            <person name="Jarju S."/>
            <person name="Secka A."/>
            <person name="Antonio M."/>
            <person name="Oren A."/>
            <person name="Chaudhuri R.R."/>
            <person name="La Ragione R."/>
            <person name="Hildebrand F."/>
            <person name="Pallen M.J."/>
        </authorList>
    </citation>
    <scope>NUCLEOTIDE SEQUENCE</scope>
    <source>
        <strain evidence="5">ChiSjej4B22-8148</strain>
    </source>
</reference>
<dbReference type="InterPro" id="IPR036390">
    <property type="entry name" value="WH_DNA-bd_sf"/>
</dbReference>
<organism evidence="5 6">
    <name type="scientific">Candidatus Choladousia intestinavium</name>
    <dbReference type="NCBI Taxonomy" id="2840727"/>
    <lineage>
        <taxon>Bacteria</taxon>
        <taxon>Bacillati</taxon>
        <taxon>Bacillota</taxon>
        <taxon>Clostridia</taxon>
        <taxon>Lachnospirales</taxon>
        <taxon>Lachnospiraceae</taxon>
        <taxon>Lachnospiraceae incertae sedis</taxon>
        <taxon>Candidatus Choladousia</taxon>
    </lineage>
</organism>